<dbReference type="InterPro" id="IPR028994">
    <property type="entry name" value="Integrin_alpha_N"/>
</dbReference>
<sequence>MSRRTEHTTVYANPSGTFTTEEHVVPIRVRKNGALVEADPTLVRGGDGTVRPKAASVGLEFSGGGKGPMTTITRDGRSMALSWKGELPEPSLDGDTATYAEVLPDVDLKLRAAVTGFQQLLVVKSRKAAESSELRTLRFALDAQGVQVRADRDGNLKAVNPAGQEVFTAPTPTMWDSSGVRAGAPVRVARSADSRASRAAAPAETAAEEGGFVPALGAKEAPMDVAVGDGSLRLTPDKDLLTSPETTFPVYIDPHVSGARQNWTTVAKNYPGTSFWNKSDNIARTGYESETGGTWRSFFSMDARNLWSTDKQIVKSTFRIKNTHSWSCTKKPVELWDTGTINSTTTWNKQPSWSKKLSTVTDAKGWAGSCPAGNLEFDNTANAQEAAKKKWKTMTLGLRASESDVYGWKKFDAKTAVVSTEYNTPPSAPTGYGTSPATQCAAEAPYSAVGNTDVQLHAKITDPDGGTVRARFIMWPTGGGSMVFDETVAVSSGSIARVTVPKSKFKDRTAYSWQVRAEDGKAVTAWTPNPPCRFTVYKDRPSTPPGVSSKEYPDGEGGWPVNTSPVRTPGTFTLTNGGAKDIVAYEYWSTLDETVRTLKPGSPGGPVTVNLTPVRTGPHYLYARTLDRAGNRSDAHAYLFYANGPKTPDKPGDINGDGHADLWAVDADGTLQRHFGDGTGKLTKADRPASVTGYYKNSLITHGGDWTDDGYEDLLELRPDDTEKRRRLWINPNNGFGYACVECEAGAEDDRRELNVWDPGNDHWQDADQILAIGDVDGPLDLDGDGVIGPDDRPGHPDLLVKKGDQLWLYFGSASGYLDEYLDQPPVLLGDDGWSDFDLVAPGDVTGNKRVDLMARQKSTGDLFVYEGTGPNGEGLGAGEHRTKAGWAWTPTSRPLITAAPDATGNGKPDIWATNDNGDLLFYADFRPDGSDKPVTVGGGLKGYRSLG</sequence>
<keyword evidence="3" id="KW-1185">Reference proteome</keyword>
<gene>
    <name evidence="2" type="ORF">ACFP1Z_30920</name>
</gene>
<evidence type="ECO:0000256" key="1">
    <source>
        <dbReference type="SAM" id="MobiDB-lite"/>
    </source>
</evidence>
<organism evidence="2 3">
    <name type="scientific">Streptomyces gamaensis</name>
    <dbReference type="NCBI Taxonomy" id="1763542"/>
    <lineage>
        <taxon>Bacteria</taxon>
        <taxon>Bacillati</taxon>
        <taxon>Actinomycetota</taxon>
        <taxon>Actinomycetes</taxon>
        <taxon>Kitasatosporales</taxon>
        <taxon>Streptomycetaceae</taxon>
        <taxon>Streptomyces</taxon>
    </lineage>
</organism>
<dbReference type="Proteomes" id="UP001596083">
    <property type="component" value="Unassembled WGS sequence"/>
</dbReference>
<comment type="caution">
    <text evidence="2">The sequence shown here is derived from an EMBL/GenBank/DDBJ whole genome shotgun (WGS) entry which is preliminary data.</text>
</comment>
<dbReference type="EMBL" id="JBHSPB010000030">
    <property type="protein sequence ID" value="MFC5724575.1"/>
    <property type="molecule type" value="Genomic_DNA"/>
</dbReference>
<evidence type="ECO:0000313" key="2">
    <source>
        <dbReference type="EMBL" id="MFC5724575.1"/>
    </source>
</evidence>
<accession>A0ABW0ZE32</accession>
<proteinExistence type="predicted"/>
<name>A0ABW0ZE32_9ACTN</name>
<protein>
    <submittedName>
        <fullName evidence="2">VCBS repeat-containing protein</fullName>
    </submittedName>
</protein>
<evidence type="ECO:0000313" key="3">
    <source>
        <dbReference type="Proteomes" id="UP001596083"/>
    </source>
</evidence>
<dbReference type="RefSeq" id="WP_390321036.1">
    <property type="nucleotide sequence ID" value="NZ_JBHSPB010000030.1"/>
</dbReference>
<reference evidence="3" key="1">
    <citation type="journal article" date="2019" name="Int. J. Syst. Evol. Microbiol.">
        <title>The Global Catalogue of Microorganisms (GCM) 10K type strain sequencing project: providing services to taxonomists for standard genome sequencing and annotation.</title>
        <authorList>
            <consortium name="The Broad Institute Genomics Platform"/>
            <consortium name="The Broad Institute Genome Sequencing Center for Infectious Disease"/>
            <person name="Wu L."/>
            <person name="Ma J."/>
        </authorList>
    </citation>
    <scope>NUCLEOTIDE SEQUENCE [LARGE SCALE GENOMIC DNA]</scope>
    <source>
        <strain evidence="3">CGMCC 4.7304</strain>
    </source>
</reference>
<feature type="region of interest" description="Disordered" evidence="1">
    <location>
        <begin position="537"/>
        <end position="564"/>
    </location>
</feature>
<dbReference type="SUPFAM" id="SSF69318">
    <property type="entry name" value="Integrin alpha N-terminal domain"/>
    <property type="match status" value="1"/>
</dbReference>